<dbReference type="KEGG" id="csl:COCSUDRAFT_62273"/>
<sequence length="333" mass="34447">MTDSRSYASLPAFKQIRRLPTASSDFSLSDSEDDDDDDTSSVLSSCGSSASDESLISCASSRAVPDVGDHCVVKRQHSYDKGFNGDASSTYADSASPAPFKDSPAQVQYKIGLGQLPPLGVPTTNDLEEALRSNGRLAYVTDAGSQKPAALQAGKPAATPLPSLPHLLPTGQSWGYDSHPGDPVLAACPCFMCQPPACSLPPGLTAKGGSVGLAPPGSPGSYDSEECTFRGPIPSSLAIAAALAAGDMPSFARRGLLAYLLFIWSVSEQQAMPPVTCMLPMSYSAALLMAAPFTPQPGPPCPTAMPPPWRPLDLPLSSPSLVGAPAVLLGLQQ</sequence>
<dbReference type="Proteomes" id="UP000007264">
    <property type="component" value="Unassembled WGS sequence"/>
</dbReference>
<dbReference type="EMBL" id="AGSI01000005">
    <property type="protein sequence ID" value="EIE24864.1"/>
    <property type="molecule type" value="Genomic_DNA"/>
</dbReference>
<feature type="compositionally biased region" description="Acidic residues" evidence="1">
    <location>
        <begin position="30"/>
        <end position="39"/>
    </location>
</feature>
<evidence type="ECO:0000313" key="2">
    <source>
        <dbReference type="EMBL" id="EIE24864.1"/>
    </source>
</evidence>
<name>I0Z2J5_COCSC</name>
<organism evidence="2 3">
    <name type="scientific">Coccomyxa subellipsoidea (strain C-169)</name>
    <name type="common">Green microalga</name>
    <dbReference type="NCBI Taxonomy" id="574566"/>
    <lineage>
        <taxon>Eukaryota</taxon>
        <taxon>Viridiplantae</taxon>
        <taxon>Chlorophyta</taxon>
        <taxon>core chlorophytes</taxon>
        <taxon>Trebouxiophyceae</taxon>
        <taxon>Trebouxiophyceae incertae sedis</taxon>
        <taxon>Coccomyxaceae</taxon>
        <taxon>Coccomyxa</taxon>
        <taxon>Coccomyxa subellipsoidea</taxon>
    </lineage>
</organism>
<reference evidence="2 3" key="1">
    <citation type="journal article" date="2012" name="Genome Biol.">
        <title>The genome of the polar eukaryotic microalga coccomyxa subellipsoidea reveals traits of cold adaptation.</title>
        <authorList>
            <person name="Blanc G."/>
            <person name="Agarkova I."/>
            <person name="Grimwood J."/>
            <person name="Kuo A."/>
            <person name="Brueggeman A."/>
            <person name="Dunigan D."/>
            <person name="Gurnon J."/>
            <person name="Ladunga I."/>
            <person name="Lindquist E."/>
            <person name="Lucas S."/>
            <person name="Pangilinan J."/>
            <person name="Proschold T."/>
            <person name="Salamov A."/>
            <person name="Schmutz J."/>
            <person name="Weeks D."/>
            <person name="Yamada T."/>
            <person name="Claverie J.M."/>
            <person name="Grigoriev I."/>
            <person name="Van Etten J."/>
            <person name="Lomsadze A."/>
            <person name="Borodovsky M."/>
        </authorList>
    </citation>
    <scope>NUCLEOTIDE SEQUENCE [LARGE SCALE GENOMIC DNA]</scope>
    <source>
        <strain evidence="2 3">C-169</strain>
    </source>
</reference>
<comment type="caution">
    <text evidence="2">The sequence shown here is derived from an EMBL/GenBank/DDBJ whole genome shotgun (WGS) entry which is preliminary data.</text>
</comment>
<evidence type="ECO:0000256" key="1">
    <source>
        <dbReference type="SAM" id="MobiDB-lite"/>
    </source>
</evidence>
<gene>
    <name evidence="2" type="ORF">COCSUDRAFT_62273</name>
</gene>
<dbReference type="AlphaFoldDB" id="I0Z2J5"/>
<proteinExistence type="predicted"/>
<dbReference type="GeneID" id="17042865"/>
<dbReference type="RefSeq" id="XP_005649408.1">
    <property type="nucleotide sequence ID" value="XM_005649351.1"/>
</dbReference>
<accession>I0Z2J5</accession>
<protein>
    <submittedName>
        <fullName evidence="2">Uncharacterized protein</fullName>
    </submittedName>
</protein>
<dbReference type="OrthoDB" id="10661249at2759"/>
<feature type="region of interest" description="Disordered" evidence="1">
    <location>
        <begin position="23"/>
        <end position="52"/>
    </location>
</feature>
<evidence type="ECO:0000313" key="3">
    <source>
        <dbReference type="Proteomes" id="UP000007264"/>
    </source>
</evidence>
<feature type="compositionally biased region" description="Low complexity" evidence="1">
    <location>
        <begin position="40"/>
        <end position="51"/>
    </location>
</feature>
<keyword evidence="3" id="KW-1185">Reference proteome</keyword>